<comment type="caution">
    <text evidence="1">The sequence shown here is derived from an EMBL/GenBank/DDBJ whole genome shotgun (WGS) entry which is preliminary data.</text>
</comment>
<evidence type="ECO:0000313" key="2">
    <source>
        <dbReference type="Proteomes" id="UP001152561"/>
    </source>
</evidence>
<gene>
    <name evidence="1" type="ORF">K7X08_032024</name>
</gene>
<reference evidence="2" key="1">
    <citation type="journal article" date="2023" name="Proc. Natl. Acad. Sci. U.S.A.">
        <title>Genomic and structural basis for evolution of tropane alkaloid biosynthesis.</title>
        <authorList>
            <person name="Wanga Y.-J."/>
            <person name="Taina T."/>
            <person name="Yua J.-Y."/>
            <person name="Lia J."/>
            <person name="Xua B."/>
            <person name="Chenc J."/>
            <person name="D'Auriad J.C."/>
            <person name="Huanga J.-P."/>
            <person name="Huanga S.-X."/>
        </authorList>
    </citation>
    <scope>NUCLEOTIDE SEQUENCE [LARGE SCALE GENOMIC DNA]</scope>
    <source>
        <strain evidence="2">cv. KIB-2019</strain>
    </source>
</reference>
<accession>A0A9Q1MSU5</accession>
<dbReference type="EMBL" id="JAJAGQ010000005">
    <property type="protein sequence ID" value="KAJ8563572.1"/>
    <property type="molecule type" value="Genomic_DNA"/>
</dbReference>
<dbReference type="AlphaFoldDB" id="A0A9Q1MSU5"/>
<name>A0A9Q1MSU5_9SOLA</name>
<keyword evidence="2" id="KW-1185">Reference proteome</keyword>
<evidence type="ECO:0000313" key="1">
    <source>
        <dbReference type="EMBL" id="KAJ8563572.1"/>
    </source>
</evidence>
<organism evidence="1 2">
    <name type="scientific">Anisodus acutangulus</name>
    <dbReference type="NCBI Taxonomy" id="402998"/>
    <lineage>
        <taxon>Eukaryota</taxon>
        <taxon>Viridiplantae</taxon>
        <taxon>Streptophyta</taxon>
        <taxon>Embryophyta</taxon>
        <taxon>Tracheophyta</taxon>
        <taxon>Spermatophyta</taxon>
        <taxon>Magnoliopsida</taxon>
        <taxon>eudicotyledons</taxon>
        <taxon>Gunneridae</taxon>
        <taxon>Pentapetalae</taxon>
        <taxon>asterids</taxon>
        <taxon>lamiids</taxon>
        <taxon>Solanales</taxon>
        <taxon>Solanaceae</taxon>
        <taxon>Solanoideae</taxon>
        <taxon>Hyoscyameae</taxon>
        <taxon>Anisodus</taxon>
    </lineage>
</organism>
<dbReference type="Proteomes" id="UP001152561">
    <property type="component" value="Unassembled WGS sequence"/>
</dbReference>
<sequence length="91" mass="9988">MVIPNIWKSAEAPLGRHACLPIKGISQFPVGIKGLREASSAESYSINRLFIDFSVLIFEVLFRKTSGWTSKVSNTSSISNSFPPVGRDFLA</sequence>
<proteinExistence type="predicted"/>
<protein>
    <submittedName>
        <fullName evidence="1">Uncharacterized protein</fullName>
    </submittedName>
</protein>